<gene>
    <name evidence="3" type="ordered locus">Psed_1971</name>
</gene>
<dbReference type="PANTHER" id="PTHR35176:SF1">
    <property type="entry name" value="F420H(2)-DEPENDENT BILIVERDIN REDUCTASE"/>
    <property type="match status" value="1"/>
</dbReference>
<reference evidence="3 4" key="1">
    <citation type="journal article" date="2011" name="J. Bacteriol.">
        <title>Genome sequence of the 1,4-dioxane-degrading Pseudonocardia dioxanivorans strain CB1190.</title>
        <authorList>
            <person name="Sales C.M."/>
            <person name="Mahendra S."/>
            <person name="Grostern A."/>
            <person name="Parales R.E."/>
            <person name="Goodwin L.A."/>
            <person name="Woyke T."/>
            <person name="Nolan M."/>
            <person name="Lapidus A."/>
            <person name="Chertkov O."/>
            <person name="Ovchinnikova G."/>
            <person name="Sczyrba A."/>
            <person name="Alvarez-Cohen L."/>
        </authorList>
    </citation>
    <scope>NUCLEOTIDE SEQUENCE [LARGE SCALE GENOMIC DNA]</scope>
    <source>
        <strain evidence="4">ATCC 55486 / DSM 44775 / JCM 13855 / CB1190</strain>
    </source>
</reference>
<dbReference type="KEGG" id="pdx:Psed_1971"/>
<dbReference type="STRING" id="675635.Psed_1971"/>
<dbReference type="InterPro" id="IPR019920">
    <property type="entry name" value="F420-binding_dom_put"/>
</dbReference>
<dbReference type="Pfam" id="PF01243">
    <property type="entry name" value="PNPOx_N"/>
    <property type="match status" value="1"/>
</dbReference>
<dbReference type="RefSeq" id="WP_013674130.1">
    <property type="nucleotide sequence ID" value="NC_015312.1"/>
</dbReference>
<proteinExistence type="predicted"/>
<dbReference type="InterPro" id="IPR011576">
    <property type="entry name" value="Pyridox_Oxase_N"/>
</dbReference>
<feature type="domain" description="Pyridoxamine 5'-phosphate oxidase N-terminal" evidence="2">
    <location>
        <begin position="31"/>
        <end position="160"/>
    </location>
</feature>
<evidence type="ECO:0000313" key="3">
    <source>
        <dbReference type="EMBL" id="AEA24199.1"/>
    </source>
</evidence>
<dbReference type="NCBIfam" id="TIGR03618">
    <property type="entry name" value="Rv1155_F420"/>
    <property type="match status" value="1"/>
</dbReference>
<evidence type="ECO:0000313" key="4">
    <source>
        <dbReference type="Proteomes" id="UP000007809"/>
    </source>
</evidence>
<keyword evidence="1" id="KW-0560">Oxidoreductase</keyword>
<dbReference type="InterPro" id="IPR012349">
    <property type="entry name" value="Split_barrel_FMN-bd"/>
</dbReference>
<dbReference type="GO" id="GO:0070967">
    <property type="term" value="F:coenzyme F420 binding"/>
    <property type="evidence" value="ECO:0007669"/>
    <property type="project" value="TreeGrafter"/>
</dbReference>
<protein>
    <submittedName>
        <fullName evidence="3">F420-dependent enzyme</fullName>
    </submittedName>
</protein>
<keyword evidence="4" id="KW-1185">Reference proteome</keyword>
<dbReference type="InterPro" id="IPR052019">
    <property type="entry name" value="F420H2_bilvrd_red/Heme_oxyg"/>
</dbReference>
<dbReference type="PANTHER" id="PTHR35176">
    <property type="entry name" value="HEME OXYGENASE HI_0854-RELATED"/>
    <property type="match status" value="1"/>
</dbReference>
<dbReference type="AlphaFoldDB" id="F4CVM4"/>
<dbReference type="OrthoDB" id="159383at2"/>
<evidence type="ECO:0000256" key="1">
    <source>
        <dbReference type="ARBA" id="ARBA00023002"/>
    </source>
</evidence>
<dbReference type="SUPFAM" id="SSF50475">
    <property type="entry name" value="FMN-binding split barrel"/>
    <property type="match status" value="1"/>
</dbReference>
<dbReference type="Proteomes" id="UP000007809">
    <property type="component" value="Chromosome"/>
</dbReference>
<dbReference type="Gene3D" id="2.30.110.10">
    <property type="entry name" value="Electron Transport, Fmn-binding Protein, Chain A"/>
    <property type="match status" value="1"/>
</dbReference>
<sequence>MSSPDAPAVLTPAVLTSAALTPAALTPAVLSPEVVEFLSAGTRTGVLAWTAADGRALAAPVWFLVEDGALVFNTGATTSKGRALARDPRVSLVVDVSAPPFAFVQVQGVAELSEDPAELVRTATALGARYMGAERAAEYGRRNGVPGELVVRIRPTKVIAHMAVAD</sequence>
<dbReference type="eggNOG" id="COG3871">
    <property type="taxonomic scope" value="Bacteria"/>
</dbReference>
<dbReference type="EMBL" id="CP002593">
    <property type="protein sequence ID" value="AEA24199.1"/>
    <property type="molecule type" value="Genomic_DNA"/>
</dbReference>
<evidence type="ECO:0000259" key="2">
    <source>
        <dbReference type="Pfam" id="PF01243"/>
    </source>
</evidence>
<accession>F4CVM4</accession>
<dbReference type="GO" id="GO:0005829">
    <property type="term" value="C:cytosol"/>
    <property type="evidence" value="ECO:0007669"/>
    <property type="project" value="TreeGrafter"/>
</dbReference>
<organism evidence="3 4">
    <name type="scientific">Pseudonocardia dioxanivorans (strain ATCC 55486 / DSM 44775 / JCM 13855 / CB1190)</name>
    <dbReference type="NCBI Taxonomy" id="675635"/>
    <lineage>
        <taxon>Bacteria</taxon>
        <taxon>Bacillati</taxon>
        <taxon>Actinomycetota</taxon>
        <taxon>Actinomycetes</taxon>
        <taxon>Pseudonocardiales</taxon>
        <taxon>Pseudonocardiaceae</taxon>
        <taxon>Pseudonocardia</taxon>
    </lineage>
</organism>
<dbReference type="HOGENOM" id="CLU_123922_2_0_11"/>
<name>F4CVM4_PSEUX</name>
<dbReference type="GO" id="GO:0016627">
    <property type="term" value="F:oxidoreductase activity, acting on the CH-CH group of donors"/>
    <property type="evidence" value="ECO:0007669"/>
    <property type="project" value="TreeGrafter"/>
</dbReference>